<dbReference type="PANTHER" id="PTHR43265">
    <property type="entry name" value="ESTERASE ESTD"/>
    <property type="match status" value="1"/>
</dbReference>
<dbReference type="GO" id="GO:0004252">
    <property type="term" value="F:serine-type endopeptidase activity"/>
    <property type="evidence" value="ECO:0007669"/>
    <property type="project" value="InterPro"/>
</dbReference>
<evidence type="ECO:0000313" key="4">
    <source>
        <dbReference type="EMBL" id="TDD13346.1"/>
    </source>
</evidence>
<dbReference type="SUPFAM" id="SSF53474">
    <property type="entry name" value="alpha/beta-Hydrolases"/>
    <property type="match status" value="1"/>
</dbReference>
<protein>
    <submittedName>
        <fullName evidence="4">Alpha/beta hydrolase</fullName>
    </submittedName>
</protein>
<keyword evidence="2" id="KW-0812">Transmembrane</keyword>
<dbReference type="GO" id="GO:0006508">
    <property type="term" value="P:proteolysis"/>
    <property type="evidence" value="ECO:0007669"/>
    <property type="project" value="InterPro"/>
</dbReference>
<dbReference type="RefSeq" id="WP_132516409.1">
    <property type="nucleotide sequence ID" value="NZ_SMKP01000177.1"/>
</dbReference>
<dbReference type="Gene3D" id="3.40.50.1820">
    <property type="entry name" value="alpha/beta hydrolase"/>
    <property type="match status" value="1"/>
</dbReference>
<dbReference type="GO" id="GO:0052689">
    <property type="term" value="F:carboxylic ester hydrolase activity"/>
    <property type="evidence" value="ECO:0007669"/>
    <property type="project" value="TreeGrafter"/>
</dbReference>
<comment type="caution">
    <text evidence="4">The sequence shown here is derived from an EMBL/GenBank/DDBJ whole genome shotgun (WGS) entry which is preliminary data.</text>
</comment>
<dbReference type="AlphaFoldDB" id="A0A4V2YCY6"/>
<reference evidence="4 5" key="1">
    <citation type="submission" date="2019-03" db="EMBL/GenBank/DDBJ databases">
        <title>Draft genome sequences of novel Actinobacteria.</title>
        <authorList>
            <person name="Sahin N."/>
            <person name="Ay H."/>
            <person name="Saygin H."/>
        </authorList>
    </citation>
    <scope>NUCLEOTIDE SEQUENCE [LARGE SCALE GENOMIC DNA]</scope>
    <source>
        <strain evidence="4 5">KC712</strain>
    </source>
</reference>
<dbReference type="PANTHER" id="PTHR43265:SF1">
    <property type="entry name" value="ESTERASE ESTD"/>
    <property type="match status" value="1"/>
</dbReference>
<evidence type="ECO:0000256" key="3">
    <source>
        <dbReference type="SAM" id="SignalP"/>
    </source>
</evidence>
<evidence type="ECO:0000256" key="2">
    <source>
        <dbReference type="SAM" id="Phobius"/>
    </source>
</evidence>
<keyword evidence="5" id="KW-1185">Reference proteome</keyword>
<organism evidence="4 5">
    <name type="scientific">Nonomuraea diastatica</name>
    <dbReference type="NCBI Taxonomy" id="1848329"/>
    <lineage>
        <taxon>Bacteria</taxon>
        <taxon>Bacillati</taxon>
        <taxon>Actinomycetota</taxon>
        <taxon>Actinomycetes</taxon>
        <taxon>Streptosporangiales</taxon>
        <taxon>Streptosporangiaceae</taxon>
        <taxon>Nonomuraea</taxon>
    </lineage>
</organism>
<feature type="transmembrane region" description="Helical" evidence="2">
    <location>
        <begin position="451"/>
        <end position="472"/>
    </location>
</feature>
<name>A0A4V2YCY6_9ACTN</name>
<dbReference type="Proteomes" id="UP000294543">
    <property type="component" value="Unassembled WGS sequence"/>
</dbReference>
<dbReference type="PROSITE" id="PS00708">
    <property type="entry name" value="PRO_ENDOPEP_SER"/>
    <property type="match status" value="1"/>
</dbReference>
<feature type="transmembrane region" description="Helical" evidence="2">
    <location>
        <begin position="374"/>
        <end position="398"/>
    </location>
</feature>
<gene>
    <name evidence="4" type="ORF">E1294_41215</name>
</gene>
<dbReference type="EMBL" id="SMKP01000177">
    <property type="protein sequence ID" value="TDD13346.1"/>
    <property type="molecule type" value="Genomic_DNA"/>
</dbReference>
<dbReference type="InterPro" id="IPR029058">
    <property type="entry name" value="AB_hydrolase_fold"/>
</dbReference>
<accession>A0A4V2YCY6</accession>
<evidence type="ECO:0000256" key="1">
    <source>
        <dbReference type="ARBA" id="ARBA00022801"/>
    </source>
</evidence>
<keyword evidence="2" id="KW-0472">Membrane</keyword>
<feature type="transmembrane region" description="Helical" evidence="2">
    <location>
        <begin position="418"/>
        <end position="439"/>
    </location>
</feature>
<proteinExistence type="predicted"/>
<dbReference type="InterPro" id="IPR053145">
    <property type="entry name" value="AB_hydrolase_Est10"/>
</dbReference>
<dbReference type="InterPro" id="IPR002471">
    <property type="entry name" value="Pept_S9_AS"/>
</dbReference>
<feature type="chain" id="PRO_5039590257" evidence="3">
    <location>
        <begin position="23"/>
        <end position="475"/>
    </location>
</feature>
<keyword evidence="3" id="KW-0732">Signal</keyword>
<feature type="signal peptide" evidence="3">
    <location>
        <begin position="1"/>
        <end position="22"/>
    </location>
</feature>
<feature type="transmembrane region" description="Helical" evidence="2">
    <location>
        <begin position="343"/>
        <end position="362"/>
    </location>
</feature>
<sequence>MRLLLAAAAVAATLLTPLAPTAAAAAAVGPLPGLPGDLVAQDVTFRGGGGLELRGSVISPVDARDGRAGVVLVHGAGTGTPRQKLLGEAVAFARKGLSVLIYDKRSQGYSLFDRSYALLAEDALGAVGVLRNRPGVDPGKVGAMGFSEGGWVVPIAAARSTDIAYVILVGANALPPLRQQTWAVAAGLRKAGVHGPLVERTVPNLYRAIADGGMFPEPFFDPAPVFAQVRRPVLAIWGVHDLLTPPRETPPIMAEALEKGGNRAYTFRFFADAEHAAHLTPDGGVTRLPELAPGYADLVGSWVGEVTSGRAPMAGVSGPAPVQEDDTVEVPPVAWWESAPVQLVALVVFLVAFGGYPVVALVRRIRRSAAPASPLVAARVVSGAGLAVVAGGFAYLFSLIMTGGKLAAPGPVVAGRPVIWLALQALAVATVVATLIVGMRRRRVAAKGERVRLGVLVGGGAVFLPWALYWGLALP</sequence>
<keyword evidence="2" id="KW-1133">Transmembrane helix</keyword>
<dbReference type="OrthoDB" id="9765647at2"/>
<keyword evidence="1 4" id="KW-0378">Hydrolase</keyword>
<evidence type="ECO:0000313" key="5">
    <source>
        <dbReference type="Proteomes" id="UP000294543"/>
    </source>
</evidence>